<accession>A0ABT5Z795</accession>
<dbReference type="Proteomes" id="UP001220022">
    <property type="component" value="Unassembled WGS sequence"/>
</dbReference>
<evidence type="ECO:0000313" key="4">
    <source>
        <dbReference type="Proteomes" id="UP001220022"/>
    </source>
</evidence>
<keyword evidence="4" id="KW-1185">Reference proteome</keyword>
<feature type="domain" description="TadE-like" evidence="2">
    <location>
        <begin position="19"/>
        <end position="59"/>
    </location>
</feature>
<keyword evidence="1" id="KW-0812">Transmembrane</keyword>
<evidence type="ECO:0000256" key="1">
    <source>
        <dbReference type="SAM" id="Phobius"/>
    </source>
</evidence>
<name>A0ABT5Z795_9ACTN</name>
<dbReference type="EMBL" id="JARHTQ010000025">
    <property type="protein sequence ID" value="MDF2259703.1"/>
    <property type="molecule type" value="Genomic_DNA"/>
</dbReference>
<protein>
    <submittedName>
        <fullName evidence="3">TadE/TadG family type IV pilus assembly protein</fullName>
    </submittedName>
</protein>
<reference evidence="3 4" key="1">
    <citation type="submission" date="2023-03" db="EMBL/GenBank/DDBJ databases">
        <title>Draft genome sequence of type strain Streptomyces ferralitis JCM 14344.</title>
        <authorList>
            <person name="Klaysubun C."/>
            <person name="Duangmal K."/>
        </authorList>
    </citation>
    <scope>NUCLEOTIDE SEQUENCE [LARGE SCALE GENOMIC DNA]</scope>
    <source>
        <strain evidence="3 4">JCM 14344</strain>
    </source>
</reference>
<organism evidence="3 4">
    <name type="scientific">Streptantibioticus ferralitis</name>
    <dbReference type="NCBI Taxonomy" id="236510"/>
    <lineage>
        <taxon>Bacteria</taxon>
        <taxon>Bacillati</taxon>
        <taxon>Actinomycetota</taxon>
        <taxon>Actinomycetes</taxon>
        <taxon>Kitasatosporales</taxon>
        <taxon>Streptomycetaceae</taxon>
        <taxon>Streptantibioticus</taxon>
    </lineage>
</organism>
<dbReference type="Pfam" id="PF07811">
    <property type="entry name" value="TadE"/>
    <property type="match status" value="1"/>
</dbReference>
<proteinExistence type="predicted"/>
<comment type="caution">
    <text evidence="3">The sequence shown here is derived from an EMBL/GenBank/DDBJ whole genome shotgun (WGS) entry which is preliminary data.</text>
</comment>
<keyword evidence="1" id="KW-1133">Transmembrane helix</keyword>
<keyword evidence="1" id="KW-0472">Membrane</keyword>
<evidence type="ECO:0000259" key="2">
    <source>
        <dbReference type="Pfam" id="PF07811"/>
    </source>
</evidence>
<evidence type="ECO:0000313" key="3">
    <source>
        <dbReference type="EMBL" id="MDF2259703.1"/>
    </source>
</evidence>
<dbReference type="RefSeq" id="WP_275819573.1">
    <property type="nucleotide sequence ID" value="NZ_BAAANM010000028.1"/>
</dbReference>
<dbReference type="InterPro" id="IPR012495">
    <property type="entry name" value="TadE-like_dom"/>
</dbReference>
<gene>
    <name evidence="3" type="ORF">P2L57_29480</name>
</gene>
<sequence length="136" mass="14357">MLALIRRRLRTAAASGDRGAMALELSVIAPVVILLLFATIQAGLFFHAREVAHRAAQLGVDAGRSINAAPGDGPRAATSFLDRMGGSLQHPHVSPAGSSATETVITVAGDVATLVPGLTWHVVQRVQAPHERWINR</sequence>
<feature type="transmembrane region" description="Helical" evidence="1">
    <location>
        <begin position="21"/>
        <end position="46"/>
    </location>
</feature>